<organism evidence="2 3">
    <name type="scientific">Agathobaculum hominis</name>
    <dbReference type="NCBI Taxonomy" id="2763014"/>
    <lineage>
        <taxon>Bacteria</taxon>
        <taxon>Bacillati</taxon>
        <taxon>Bacillota</taxon>
        <taxon>Clostridia</taxon>
        <taxon>Eubacteriales</taxon>
        <taxon>Butyricicoccaceae</taxon>
        <taxon>Agathobaculum</taxon>
    </lineage>
</organism>
<comment type="similarity">
    <text evidence="1">Belongs to the LOR family.</text>
</comment>
<dbReference type="InterPro" id="IPR038595">
    <property type="entry name" value="LOR_sf"/>
</dbReference>
<dbReference type="Gene3D" id="2.40.160.200">
    <property type="entry name" value="LURP1-related"/>
    <property type="match status" value="1"/>
</dbReference>
<dbReference type="EMBL" id="JACOPK010000010">
    <property type="protein sequence ID" value="MBC5696387.1"/>
    <property type="molecule type" value="Genomic_DNA"/>
</dbReference>
<comment type="caution">
    <text evidence="2">The sequence shown here is derived from an EMBL/GenBank/DDBJ whole genome shotgun (WGS) entry which is preliminary data.</text>
</comment>
<protein>
    <submittedName>
        <fullName evidence="2">LURP-one-related family protein</fullName>
    </submittedName>
</protein>
<proteinExistence type="inferred from homology"/>
<dbReference type="RefSeq" id="WP_186970494.1">
    <property type="nucleotide sequence ID" value="NZ_JACOPK010000010.1"/>
</dbReference>
<dbReference type="InterPro" id="IPR025659">
    <property type="entry name" value="Tubby-like_C"/>
</dbReference>
<keyword evidence="3" id="KW-1185">Reference proteome</keyword>
<evidence type="ECO:0000313" key="3">
    <source>
        <dbReference type="Proteomes" id="UP000641741"/>
    </source>
</evidence>
<accession>A0ABR7GPZ9</accession>
<dbReference type="InterPro" id="IPR007612">
    <property type="entry name" value="LOR"/>
</dbReference>
<name>A0ABR7GPZ9_9FIRM</name>
<evidence type="ECO:0000256" key="1">
    <source>
        <dbReference type="ARBA" id="ARBA00005437"/>
    </source>
</evidence>
<dbReference type="Pfam" id="PF04525">
    <property type="entry name" value="LOR"/>
    <property type="match status" value="1"/>
</dbReference>
<reference evidence="2 3" key="1">
    <citation type="submission" date="2020-08" db="EMBL/GenBank/DDBJ databases">
        <title>Genome public.</title>
        <authorList>
            <person name="Liu C."/>
            <person name="Sun Q."/>
        </authorList>
    </citation>
    <scope>NUCLEOTIDE SEQUENCE [LARGE SCALE GENOMIC DNA]</scope>
    <source>
        <strain evidence="2 3">M2</strain>
    </source>
</reference>
<dbReference type="SUPFAM" id="SSF54518">
    <property type="entry name" value="Tubby C-terminal domain-like"/>
    <property type="match status" value="1"/>
</dbReference>
<gene>
    <name evidence="2" type="ORF">H8S02_10590</name>
</gene>
<dbReference type="Proteomes" id="UP000641741">
    <property type="component" value="Unassembled WGS sequence"/>
</dbReference>
<evidence type="ECO:0000313" key="2">
    <source>
        <dbReference type="EMBL" id="MBC5696387.1"/>
    </source>
</evidence>
<sequence>MNLCMKQKVFSWGDRFTVWDENGNDRYYVRGEVFSLGKKLHLTDTAGAEVAFIQQKAFSFKPRFYVYMNGALQAEIVKDFTFFTQRYRVEGIDWEVNGNFGAHDYEISGARGTVASIHKQWFTWGDCYEICISENENEQLVLAVVLAIDAVMAQSNAAAANSAT</sequence>